<name>A0A8H5F1S7_9AGAR</name>
<dbReference type="EMBL" id="JAACJJ010000028">
    <property type="protein sequence ID" value="KAF5320695.1"/>
    <property type="molecule type" value="Genomic_DNA"/>
</dbReference>
<dbReference type="OrthoDB" id="3222645at2759"/>
<evidence type="ECO:0000313" key="4">
    <source>
        <dbReference type="Proteomes" id="UP000567179"/>
    </source>
</evidence>
<proteinExistence type="predicted"/>
<dbReference type="AlphaFoldDB" id="A0A8H5F1S7"/>
<dbReference type="Proteomes" id="UP000567179">
    <property type="component" value="Unassembled WGS sequence"/>
</dbReference>
<comment type="caution">
    <text evidence="3">The sequence shown here is derived from an EMBL/GenBank/DDBJ whole genome shotgun (WGS) entry which is preliminary data.</text>
</comment>
<evidence type="ECO:0000313" key="3">
    <source>
        <dbReference type="EMBL" id="KAF5320695.1"/>
    </source>
</evidence>
<gene>
    <name evidence="3" type="ORF">D9619_002175</name>
</gene>
<evidence type="ECO:0000256" key="2">
    <source>
        <dbReference type="SAM" id="MobiDB-lite"/>
    </source>
</evidence>
<evidence type="ECO:0000256" key="1">
    <source>
        <dbReference type="SAM" id="Coils"/>
    </source>
</evidence>
<feature type="region of interest" description="Disordered" evidence="2">
    <location>
        <begin position="1"/>
        <end position="20"/>
    </location>
</feature>
<accession>A0A8H5F1S7</accession>
<protein>
    <submittedName>
        <fullName evidence="3">Uncharacterized protein</fullName>
    </submittedName>
</protein>
<keyword evidence="1" id="KW-0175">Coiled coil</keyword>
<reference evidence="3 4" key="1">
    <citation type="journal article" date="2020" name="ISME J.">
        <title>Uncovering the hidden diversity of litter-decomposition mechanisms in mushroom-forming fungi.</title>
        <authorList>
            <person name="Floudas D."/>
            <person name="Bentzer J."/>
            <person name="Ahren D."/>
            <person name="Johansson T."/>
            <person name="Persson P."/>
            <person name="Tunlid A."/>
        </authorList>
    </citation>
    <scope>NUCLEOTIDE SEQUENCE [LARGE SCALE GENOMIC DNA]</scope>
    <source>
        <strain evidence="3 4">CBS 101986</strain>
    </source>
</reference>
<sequence length="460" mass="50527">MQSSSSQLPIPVSIGSSSASSSSSARIFASVAIVGLSAATMFSAFKLRTAWKHVEAGRVAGKAVAAKDAEVKAAREALEKSRQELEEKAKALQSSLEELESQRKRALEAEIARDALRDENATLAGHSAELAAANEQLSATLKCVMAERQQAQELLELRTAELKGAQAYLTKADQLSNAEVVKLVETLNAEILQIAAAIAEELSISEKNIDVDAKEQESDDMRHAYARTEEMIGSRATELLKVSEHHEDPILVQIAIQASFARYTHWMISSWAFESPDDEQMLSEIYERVRETEEQAVSGRWRQLTRAYLQRIFPHNAELVPDLVHAVCNILVTAGSKDSLQELHERVIGRFGDAISRAVKMSQVLNKQIGEGVTSSDLEALYIGFEAPFNPMTMEDALRSSENQRHTPESILCTTDLGLVRAEKVAGSVGEWKETILLRPKVIMFSGIAEVVGNAESPWV</sequence>
<organism evidence="3 4">
    <name type="scientific">Psilocybe cf. subviscida</name>
    <dbReference type="NCBI Taxonomy" id="2480587"/>
    <lineage>
        <taxon>Eukaryota</taxon>
        <taxon>Fungi</taxon>
        <taxon>Dikarya</taxon>
        <taxon>Basidiomycota</taxon>
        <taxon>Agaricomycotina</taxon>
        <taxon>Agaricomycetes</taxon>
        <taxon>Agaricomycetidae</taxon>
        <taxon>Agaricales</taxon>
        <taxon>Agaricineae</taxon>
        <taxon>Strophariaceae</taxon>
        <taxon>Psilocybe</taxon>
    </lineage>
</organism>
<feature type="coiled-coil region" evidence="1">
    <location>
        <begin position="64"/>
        <end position="154"/>
    </location>
</feature>
<keyword evidence="4" id="KW-1185">Reference proteome</keyword>